<evidence type="ECO:0000313" key="4">
    <source>
        <dbReference type="EMBL" id="KAG5270901.1"/>
    </source>
</evidence>
<accession>A0AAV6GAK5</accession>
<keyword evidence="2" id="KW-1133">Transmembrane helix</keyword>
<proteinExistence type="inferred from homology"/>
<dbReference type="SUPFAM" id="SSF81296">
    <property type="entry name" value="E set domains"/>
    <property type="match status" value="1"/>
</dbReference>
<dbReference type="InterPro" id="IPR014756">
    <property type="entry name" value="Ig_E-set"/>
</dbReference>
<dbReference type="InterPro" id="IPR026845">
    <property type="entry name" value="NXPH/NXPE"/>
</dbReference>
<evidence type="ECO:0000256" key="2">
    <source>
        <dbReference type="SAM" id="Phobius"/>
    </source>
</evidence>
<feature type="domain" description="NXPE C-terminal" evidence="3">
    <location>
        <begin position="349"/>
        <end position="569"/>
    </location>
</feature>
<dbReference type="PANTHER" id="PTHR16165:SF23">
    <property type="entry name" value="NEUREXOPHILIN AND PC-ESTERASE DOMAIN FAMILY, MEMBER 5"/>
    <property type="match status" value="1"/>
</dbReference>
<keyword evidence="2" id="KW-0472">Membrane</keyword>
<evidence type="ECO:0000256" key="1">
    <source>
        <dbReference type="ARBA" id="ARBA00005431"/>
    </source>
</evidence>
<organism evidence="4 5">
    <name type="scientific">Alosa alosa</name>
    <name type="common">allis shad</name>
    <dbReference type="NCBI Taxonomy" id="278164"/>
    <lineage>
        <taxon>Eukaryota</taxon>
        <taxon>Metazoa</taxon>
        <taxon>Chordata</taxon>
        <taxon>Craniata</taxon>
        <taxon>Vertebrata</taxon>
        <taxon>Euteleostomi</taxon>
        <taxon>Actinopterygii</taxon>
        <taxon>Neopterygii</taxon>
        <taxon>Teleostei</taxon>
        <taxon>Clupei</taxon>
        <taxon>Clupeiformes</taxon>
        <taxon>Clupeoidei</taxon>
        <taxon>Clupeidae</taxon>
        <taxon>Alosa</taxon>
    </lineage>
</organism>
<keyword evidence="5" id="KW-1185">Reference proteome</keyword>
<evidence type="ECO:0000259" key="3">
    <source>
        <dbReference type="Pfam" id="PF24536"/>
    </source>
</evidence>
<sequence>MENNFLLVVKNVIPFYRTKLGRYCQFWYVMLFGLLFIAVMWWSYNIGDTKSRESLLPQHKDRVSILVNKTQTLKILEDLDLSPEEWDQIQRAVQWGGPDQEITTVNMSTSPDHTTFVINNFKDSYSVGEELHVTIVAKDLTGRPKTYGGDFFKVKVYSAKLKASVFGEVLDHHNGTYLARFTLPWVGEASVAVLLVHSSEAVQIIKRHRETDPDRNIYYGYFVGKNSQGAIVEERAACNVKWEGVALPGEEPCCCEYPDLKAKLTWLCRKPPTLPCNTLVYHGMGPYYVNHWTDLEKAIMNEQYVERWIKGDSRVIRVLASNSTIGQREKCKPGMPTPIPAGFYMNDVWTSFVCATRHFNAANDKTQCLKDKHIYMMGDSTLLQWYNFIINSVPSFRRMEMHSHSHNGPFLAVDLGNNIDLNYRTHGVPRRNPRAKFADMHYISNEIDGIAGGPHIVIVFNIWAHFKLFPHSYFAHRVSQIRRAVVDLLRREPATKVIIKTANSGLRNFGSVDWLSLQLDRILREVFRDVGVYILDVWQMNACHYNKEEVHPGPVIIKNEVDILLSFICPG</sequence>
<comment type="caution">
    <text evidence="4">The sequence shown here is derived from an EMBL/GenBank/DDBJ whole genome shotgun (WGS) entry which is preliminary data.</text>
</comment>
<feature type="transmembrane region" description="Helical" evidence="2">
    <location>
        <begin position="26"/>
        <end position="44"/>
    </location>
</feature>
<dbReference type="AlphaFoldDB" id="A0AAV6GAK5"/>
<comment type="similarity">
    <text evidence="1">Belongs to the NXPE family.</text>
</comment>
<dbReference type="InterPro" id="IPR013783">
    <property type="entry name" value="Ig-like_fold"/>
</dbReference>
<dbReference type="GO" id="GO:0007399">
    <property type="term" value="P:nervous system development"/>
    <property type="evidence" value="ECO:0007669"/>
    <property type="project" value="UniProtKB-ARBA"/>
</dbReference>
<dbReference type="Pfam" id="PF06312">
    <property type="entry name" value="Neurexophilin"/>
    <property type="match status" value="1"/>
</dbReference>
<protein>
    <recommendedName>
        <fullName evidence="3">NXPE C-terminal domain-containing protein</fullName>
    </recommendedName>
</protein>
<keyword evidence="2" id="KW-0812">Transmembrane</keyword>
<reference evidence="4" key="1">
    <citation type="submission" date="2020-10" db="EMBL/GenBank/DDBJ databases">
        <title>Chromosome-scale genome assembly of the Allis shad, Alosa alosa.</title>
        <authorList>
            <person name="Margot Z."/>
            <person name="Christophe K."/>
            <person name="Cabau C."/>
            <person name="Louis A."/>
            <person name="Berthelot C."/>
            <person name="Parey E."/>
            <person name="Roest Crollius H."/>
            <person name="Montfort J."/>
            <person name="Robinson-Rechavi M."/>
            <person name="Bucao C."/>
            <person name="Bouchez O."/>
            <person name="Gislard M."/>
            <person name="Lluch J."/>
            <person name="Milhes M."/>
            <person name="Lampietro C."/>
            <person name="Lopez Roques C."/>
            <person name="Donnadieu C."/>
            <person name="Braasch I."/>
            <person name="Desvignes T."/>
            <person name="Postlethwait J."/>
            <person name="Bobe J."/>
            <person name="Guiguen Y."/>
        </authorList>
    </citation>
    <scope>NUCLEOTIDE SEQUENCE</scope>
    <source>
        <strain evidence="4">M-15738</strain>
        <tissue evidence="4">Blood</tissue>
    </source>
</reference>
<gene>
    <name evidence="4" type="ORF">AALO_G00173580</name>
</gene>
<dbReference type="Pfam" id="PF24536">
    <property type="entry name" value="NXPE4_C"/>
    <property type="match status" value="1"/>
</dbReference>
<evidence type="ECO:0000313" key="5">
    <source>
        <dbReference type="Proteomes" id="UP000823561"/>
    </source>
</evidence>
<dbReference type="PANTHER" id="PTHR16165">
    <property type="entry name" value="NXPE FAMILY MEMBER"/>
    <property type="match status" value="1"/>
</dbReference>
<name>A0AAV6GAK5_9TELE</name>
<dbReference type="EMBL" id="JADWDJ010000013">
    <property type="protein sequence ID" value="KAG5270901.1"/>
    <property type="molecule type" value="Genomic_DNA"/>
</dbReference>
<dbReference type="Gene3D" id="2.60.40.10">
    <property type="entry name" value="Immunoglobulins"/>
    <property type="match status" value="1"/>
</dbReference>
<dbReference type="Proteomes" id="UP000823561">
    <property type="component" value="Chromosome 13"/>
</dbReference>
<dbReference type="InterPro" id="IPR057106">
    <property type="entry name" value="NXPE4_C"/>
</dbReference>